<evidence type="ECO:0000256" key="1">
    <source>
        <dbReference type="ARBA" id="ARBA00006773"/>
    </source>
</evidence>
<reference evidence="9" key="1">
    <citation type="thesis" date="2015" institute="Rutgers" country="The State University of New Jersey, 14 College Farm Rd., New Brunswick, NJ, USA">
        <title>Ammonia toxicity in bacteria and its implications for treatment of and resource recovery from highly nitrogenous organic wastes.</title>
        <authorList>
            <person name="Luther A.K."/>
        </authorList>
    </citation>
    <scope>NUCLEOTIDE SEQUENCE</scope>
    <source>
        <strain evidence="9">RT-10B</strain>
    </source>
</reference>
<dbReference type="InterPro" id="IPR032466">
    <property type="entry name" value="Metal_Hydrolase"/>
</dbReference>
<comment type="catalytic activity">
    <reaction evidence="5 6">
        <text>adenine + H2O + H(+) = hypoxanthine + NH4(+)</text>
        <dbReference type="Rhea" id="RHEA:23688"/>
        <dbReference type="ChEBI" id="CHEBI:15377"/>
        <dbReference type="ChEBI" id="CHEBI:15378"/>
        <dbReference type="ChEBI" id="CHEBI:16708"/>
        <dbReference type="ChEBI" id="CHEBI:17368"/>
        <dbReference type="ChEBI" id="CHEBI:28938"/>
        <dbReference type="EC" id="3.5.4.2"/>
    </reaction>
</comment>
<dbReference type="PANTHER" id="PTHR11113:SF2">
    <property type="entry name" value="ADENINE DEAMINASE"/>
    <property type="match status" value="1"/>
</dbReference>
<dbReference type="NCBIfam" id="TIGR01178">
    <property type="entry name" value="ade"/>
    <property type="match status" value="1"/>
</dbReference>
<evidence type="ECO:0000256" key="5">
    <source>
        <dbReference type="ARBA" id="ARBA00047720"/>
    </source>
</evidence>
<evidence type="ECO:0000313" key="10">
    <source>
        <dbReference type="Proteomes" id="UP000241434"/>
    </source>
</evidence>
<sequence length="601" mass="67260">MKIKEYKELVDYTMKRKKSDLVLKNANVLMLQTSEIIKADVAIKGKYIVGVGEYNGDIEIDCSDKFLAPGFVDSHLHFESTMANPNELVHYASMNGTTAFIADPHEAANVSGLRGIEYILEQTRFSTGDVFIMLPSCVPSKDSEDTGYIMNSDDMKKIIDNSRILGLGEVMDCKAVLDCKDSMMEKLELFEDKPKDGHVLGLNDLELSAYAMSGILTDHECSSYDEAIKKIRNGMYIHIREGSAAKNLKNIVEGIVSNDMDISRFNFCTDDKHIEDIQREGHISYNIRKSIELGMKAIDAYKIASYNPSLCYGLSDIGMIAPGKKANLVILNNLEKVEIVDVLFEGNIISKNYKQTTNNRKIEDKKIKNNKLENDKINSSNHINSDDLHRENIKKSANISEIIDDKFDDLMDTIHIGEFNKSMLAFKSENYAIELVDGELLTKKIKASSGKGHLNKVVDIERHHNTGKYHVAKVFGFAIKNGAIASSVSHDSHNVIVIGDNDRDIMIAIEKLKEIKGGYVLVENGSVYQFVPLPVMGLMSNLSSEEVNIRISDMTKKAHEMGVNENIEAFITLSFIALPVIPEIRITTNGLYDVIEDKYLD</sequence>
<proteinExistence type="inferred from homology"/>
<evidence type="ECO:0000256" key="2">
    <source>
        <dbReference type="ARBA" id="ARBA00012782"/>
    </source>
</evidence>
<dbReference type="Gene3D" id="3.20.20.140">
    <property type="entry name" value="Metal-dependent hydrolases"/>
    <property type="match status" value="1"/>
</dbReference>
<dbReference type="Pfam" id="PF01979">
    <property type="entry name" value="Amidohydro_1"/>
    <property type="match status" value="1"/>
</dbReference>
<keyword evidence="3 6" id="KW-0378">Hydrolase</keyword>
<dbReference type="PANTHER" id="PTHR11113">
    <property type="entry name" value="N-ACETYLGLUCOSAMINE-6-PHOSPHATE DEACETYLASE"/>
    <property type="match status" value="1"/>
</dbReference>
<keyword evidence="10" id="KW-1185">Reference proteome</keyword>
<protein>
    <recommendedName>
        <fullName evidence="2 6">Adenine deaminase</fullName>
        <shortName evidence="6">Adenase</shortName>
        <shortName evidence="6">Adenine aminase</shortName>
        <ecNumber evidence="2 6">3.5.4.2</ecNumber>
    </recommendedName>
</protein>
<dbReference type="HAMAP" id="MF_01518">
    <property type="entry name" value="Adenine_deamin"/>
    <property type="match status" value="1"/>
</dbReference>
<comment type="cofactor">
    <cofactor evidence="6">
        <name>Mn(2+)</name>
        <dbReference type="ChEBI" id="CHEBI:29035"/>
    </cofactor>
</comment>
<comment type="caution">
    <text evidence="9">The sequence shown here is derived from an EMBL/GenBank/DDBJ whole genome shotgun (WGS) entry which is preliminary data.</text>
</comment>
<evidence type="ECO:0000256" key="4">
    <source>
        <dbReference type="ARBA" id="ARBA00023211"/>
    </source>
</evidence>
<dbReference type="OrthoDB" id="9775607at2"/>
<dbReference type="InterPro" id="IPR006679">
    <property type="entry name" value="Adenine_deam"/>
</dbReference>
<dbReference type="InterPro" id="IPR011059">
    <property type="entry name" value="Metal-dep_hydrolase_composite"/>
</dbReference>
<dbReference type="InterPro" id="IPR006680">
    <property type="entry name" value="Amidohydro-rel"/>
</dbReference>
<dbReference type="GO" id="GO:0006146">
    <property type="term" value="P:adenine catabolic process"/>
    <property type="evidence" value="ECO:0007669"/>
    <property type="project" value="InterPro"/>
</dbReference>
<dbReference type="Pfam" id="PF13382">
    <property type="entry name" value="Adenine_deam_C"/>
    <property type="match status" value="1"/>
</dbReference>
<organism evidence="9 10">
    <name type="scientific">Peptostreptococcus russellii</name>
    <dbReference type="NCBI Taxonomy" id="215200"/>
    <lineage>
        <taxon>Bacteria</taxon>
        <taxon>Bacillati</taxon>
        <taxon>Bacillota</taxon>
        <taxon>Clostridia</taxon>
        <taxon>Peptostreptococcales</taxon>
        <taxon>Peptostreptococcaceae</taxon>
        <taxon>Peptostreptococcus</taxon>
    </lineage>
</organism>
<evidence type="ECO:0000259" key="7">
    <source>
        <dbReference type="Pfam" id="PF01979"/>
    </source>
</evidence>
<keyword evidence="4 6" id="KW-0464">Manganese</keyword>
<dbReference type="SUPFAM" id="SSF51338">
    <property type="entry name" value="Composite domain of metallo-dependent hydrolases"/>
    <property type="match status" value="1"/>
</dbReference>
<comment type="similarity">
    <text evidence="1 6">Belongs to the metallo-dependent hydrolases superfamily. Adenine deaminase family.</text>
</comment>
<evidence type="ECO:0000313" key="9">
    <source>
        <dbReference type="EMBL" id="PSJ32316.1"/>
    </source>
</evidence>
<dbReference type="InterPro" id="IPR026912">
    <property type="entry name" value="Adenine_deam_C"/>
</dbReference>
<feature type="domain" description="Amidohydrolase-related" evidence="7">
    <location>
        <begin position="67"/>
        <end position="348"/>
    </location>
</feature>
<dbReference type="EC" id="3.5.4.2" evidence="2 6"/>
<dbReference type="Proteomes" id="UP000241434">
    <property type="component" value="Unassembled WGS sequence"/>
</dbReference>
<name>A0A2P7Q2Y1_9FIRM</name>
<accession>A0A2P7Q2Y1</accession>
<evidence type="ECO:0000256" key="6">
    <source>
        <dbReference type="HAMAP-Rule" id="MF_01518"/>
    </source>
</evidence>
<dbReference type="EMBL" id="JYGE01000001">
    <property type="protein sequence ID" value="PSJ32316.1"/>
    <property type="molecule type" value="Genomic_DNA"/>
</dbReference>
<gene>
    <name evidence="6" type="primary">ade</name>
    <name evidence="9" type="ORF">UF10_00695</name>
</gene>
<evidence type="ECO:0000259" key="8">
    <source>
        <dbReference type="Pfam" id="PF13382"/>
    </source>
</evidence>
<evidence type="ECO:0000256" key="3">
    <source>
        <dbReference type="ARBA" id="ARBA00022801"/>
    </source>
</evidence>
<dbReference type="RefSeq" id="WP_106775935.1">
    <property type="nucleotide sequence ID" value="NZ_JYGE01000001.1"/>
</dbReference>
<dbReference type="SUPFAM" id="SSF51556">
    <property type="entry name" value="Metallo-dependent hydrolases"/>
    <property type="match status" value="1"/>
</dbReference>
<dbReference type="AlphaFoldDB" id="A0A2P7Q2Y1"/>
<dbReference type="GO" id="GO:0000034">
    <property type="term" value="F:adenine deaminase activity"/>
    <property type="evidence" value="ECO:0007669"/>
    <property type="project" value="UniProtKB-UniRule"/>
</dbReference>
<dbReference type="Gene3D" id="2.30.40.10">
    <property type="entry name" value="Urease, subunit C, domain 1"/>
    <property type="match status" value="1"/>
</dbReference>
<feature type="domain" description="Adenine deaminase C-terminal" evidence="8">
    <location>
        <begin position="450"/>
        <end position="596"/>
    </location>
</feature>